<name>A0ABD7A8V3_9PAST</name>
<organism evidence="3 4">
    <name type="scientific">Mannheimia pernigra</name>
    <dbReference type="NCBI Taxonomy" id="111844"/>
    <lineage>
        <taxon>Bacteria</taxon>
        <taxon>Pseudomonadati</taxon>
        <taxon>Pseudomonadota</taxon>
        <taxon>Gammaproteobacteria</taxon>
        <taxon>Pasteurellales</taxon>
        <taxon>Pasteurellaceae</taxon>
        <taxon>Mannheimia</taxon>
    </lineage>
</organism>
<dbReference type="Proteomes" id="UP000509784">
    <property type="component" value="Chromosome"/>
</dbReference>
<dbReference type="RefSeq" id="WP_176812497.1">
    <property type="nucleotide sequence ID" value="NZ_CP055305.1"/>
</dbReference>
<proteinExistence type="predicted"/>
<evidence type="ECO:0000313" key="4">
    <source>
        <dbReference type="Proteomes" id="UP000509784"/>
    </source>
</evidence>
<reference evidence="3 4" key="1">
    <citation type="submission" date="2020-06" db="EMBL/GenBank/DDBJ databases">
        <title>Mannheimia pernigra sp. nov. isolated from bovine respiratory tract.</title>
        <authorList>
            <person name="Kuhnert P."/>
            <person name="Akarsu-Egger H."/>
        </authorList>
    </citation>
    <scope>NUCLEOTIDE SEQUENCE [LARGE SCALE GENOMIC DNA]</scope>
    <source>
        <strain evidence="3 4">17CN0883</strain>
    </source>
</reference>
<dbReference type="EMBL" id="CP055305">
    <property type="protein sequence ID" value="QLB42564.1"/>
    <property type="molecule type" value="Genomic_DNA"/>
</dbReference>
<keyword evidence="1" id="KW-0175">Coiled coil</keyword>
<evidence type="ECO:0000259" key="2">
    <source>
        <dbReference type="Pfam" id="PF13271"/>
    </source>
</evidence>
<evidence type="ECO:0000256" key="1">
    <source>
        <dbReference type="SAM" id="Coils"/>
    </source>
</evidence>
<dbReference type="KEGG" id="mpeg:HV560_06915"/>
<dbReference type="Pfam" id="PF13271">
    <property type="entry name" value="DUF4062"/>
    <property type="match status" value="1"/>
</dbReference>
<sequence>MNNKKHQIFVSSTYMDLVETRNKVINSILSLEQFPAGMEMFSAANEQQWSIIQRTIDNSDYYVVIIGHRYGSIEPVSGISYTEREYDYAVNKNIPVLAFIRNRNIATLPTEREQDPELTAKLEKFIEKAKTKMCQFWDDSDDLVAKMQTALFKAFHHNPSIGWIRGDQAASPEMANELARLSRENSELRSELDRYRKNNELPELEILLNNEYKISLIYPEIVDGLIKKMQYQKIKKDEIDEKLLPFIKDEEIEEFNSKIPSIEDIDKFNKNKLEYELITNHSSLLEISIANIGIIKATEIYIDLEFPKEVRVFTEEFLEEIKEPKLEIPINPIFNARKKYMESINPFMKNINHYSNLMRPYKDLGNLFLDTKSSNFQSLSRLSNSYLLNNNGYKKLWVEGNSVSIKITDLLHTREIRLPHKLYISPLQEGEFLINCSMMCEQFKSPKNIEIPVIINKNLLDK</sequence>
<feature type="domain" description="DUF4062" evidence="2">
    <location>
        <begin position="7"/>
        <end position="89"/>
    </location>
</feature>
<feature type="coiled-coil region" evidence="1">
    <location>
        <begin position="171"/>
        <end position="198"/>
    </location>
</feature>
<protein>
    <submittedName>
        <fullName evidence="3">DUF4062 domain-containing protein</fullName>
    </submittedName>
</protein>
<dbReference type="InterPro" id="IPR025139">
    <property type="entry name" value="DUF4062"/>
</dbReference>
<dbReference type="AlphaFoldDB" id="A0ABD7A8V3"/>
<evidence type="ECO:0000313" key="3">
    <source>
        <dbReference type="EMBL" id="QLB42564.1"/>
    </source>
</evidence>
<gene>
    <name evidence="3" type="ORF">HV560_06915</name>
</gene>
<accession>A0ABD7A8V3</accession>